<dbReference type="WBParaSite" id="Pan_g18125.t1">
    <property type="protein sequence ID" value="Pan_g18125.t1"/>
    <property type="gene ID" value="Pan_g18125"/>
</dbReference>
<feature type="compositionally biased region" description="Polar residues" evidence="1">
    <location>
        <begin position="261"/>
        <end position="276"/>
    </location>
</feature>
<name>A0A7E4V990_PANRE</name>
<keyword evidence="3" id="KW-1185">Reference proteome</keyword>
<dbReference type="Pfam" id="PF24998">
    <property type="entry name" value="DUF7778"/>
    <property type="match status" value="1"/>
</dbReference>
<dbReference type="InterPro" id="IPR056680">
    <property type="entry name" value="DUF7778"/>
</dbReference>
<protein>
    <submittedName>
        <fullName evidence="4">IRS-type PTB domain-containing protein</fullName>
    </submittedName>
</protein>
<evidence type="ECO:0000313" key="3">
    <source>
        <dbReference type="Proteomes" id="UP000492821"/>
    </source>
</evidence>
<evidence type="ECO:0000313" key="4">
    <source>
        <dbReference type="WBParaSite" id="Pan_g18125.t1"/>
    </source>
</evidence>
<organism evidence="3 4">
    <name type="scientific">Panagrellus redivivus</name>
    <name type="common">Microworm</name>
    <dbReference type="NCBI Taxonomy" id="6233"/>
    <lineage>
        <taxon>Eukaryota</taxon>
        <taxon>Metazoa</taxon>
        <taxon>Ecdysozoa</taxon>
        <taxon>Nematoda</taxon>
        <taxon>Chromadorea</taxon>
        <taxon>Rhabditida</taxon>
        <taxon>Tylenchina</taxon>
        <taxon>Panagrolaimomorpha</taxon>
        <taxon>Panagrolaimoidea</taxon>
        <taxon>Panagrolaimidae</taxon>
        <taxon>Panagrellus</taxon>
    </lineage>
</organism>
<reference evidence="3" key="1">
    <citation type="journal article" date="2013" name="Genetics">
        <title>The draft genome and transcriptome of Panagrellus redivivus are shaped by the harsh demands of a free-living lifestyle.</title>
        <authorList>
            <person name="Srinivasan J."/>
            <person name="Dillman A.R."/>
            <person name="Macchietto M.G."/>
            <person name="Heikkinen L."/>
            <person name="Lakso M."/>
            <person name="Fracchia K.M."/>
            <person name="Antoshechkin I."/>
            <person name="Mortazavi A."/>
            <person name="Wong G."/>
            <person name="Sternberg P.W."/>
        </authorList>
    </citation>
    <scope>NUCLEOTIDE SEQUENCE [LARGE SCALE GENOMIC DNA]</scope>
    <source>
        <strain evidence="3">MT8872</strain>
    </source>
</reference>
<accession>A0A7E4V990</accession>
<dbReference type="AlphaFoldDB" id="A0A7E4V990"/>
<sequence length="302" mass="33844">MHSCEFSVELTNGPFNVPKQLPPTSMFNRCQEARVAQMDVKLTSQGLFFRHTSEWNQRLLVLHPRTGCLFIYTKGRLGFGVKLPNALKVVIKAVKIGPHGKKVKSCDEYPNEVVRPICYYIAKFSNGTIQIRLPSQSNQEWKHLLADCHDPVRFGLATEPVMVGPGEYESQTRAIVRGYSTRRSRNGPPVPPVRTSSLPKSIRESTTEVHYNSDTATGMIVDELEAPNDDDSQFELDTSAVDSDSEKRAIRYVTRTVITSPIESQNPDATNIQSPVDVSPPRTPFKRTRAVRRHPPSSAVLE</sequence>
<evidence type="ECO:0000256" key="1">
    <source>
        <dbReference type="SAM" id="MobiDB-lite"/>
    </source>
</evidence>
<reference evidence="4" key="2">
    <citation type="submission" date="2020-10" db="UniProtKB">
        <authorList>
            <consortium name="WormBaseParasite"/>
        </authorList>
    </citation>
    <scope>IDENTIFICATION</scope>
</reference>
<evidence type="ECO:0000259" key="2">
    <source>
        <dbReference type="Pfam" id="PF24998"/>
    </source>
</evidence>
<feature type="region of interest" description="Disordered" evidence="1">
    <location>
        <begin position="181"/>
        <end position="205"/>
    </location>
</feature>
<feature type="domain" description="DUF7778" evidence="2">
    <location>
        <begin position="20"/>
        <end position="106"/>
    </location>
</feature>
<feature type="compositionally biased region" description="Basic residues" evidence="1">
    <location>
        <begin position="284"/>
        <end position="295"/>
    </location>
</feature>
<feature type="region of interest" description="Disordered" evidence="1">
    <location>
        <begin position="261"/>
        <end position="302"/>
    </location>
</feature>
<dbReference type="Proteomes" id="UP000492821">
    <property type="component" value="Unassembled WGS sequence"/>
</dbReference>
<proteinExistence type="predicted"/>